<protein>
    <submittedName>
        <fullName evidence="1">G11620 protein</fullName>
    </submittedName>
</protein>
<keyword evidence="2" id="KW-1185">Reference proteome</keyword>
<comment type="caution">
    <text evidence="1">The sequence shown here is derived from an EMBL/GenBank/DDBJ whole genome shotgun (WGS) entry which is preliminary data.</text>
</comment>
<name>A0ABP1GFE3_9CHLO</name>
<reference evidence="1 2" key="1">
    <citation type="submission" date="2024-06" db="EMBL/GenBank/DDBJ databases">
        <authorList>
            <person name="Kraege A."/>
            <person name="Thomma B."/>
        </authorList>
    </citation>
    <scope>NUCLEOTIDE SEQUENCE [LARGE SCALE GENOMIC DNA]</scope>
</reference>
<gene>
    <name evidence="1" type="primary">g11620</name>
    <name evidence="1" type="ORF">VP750_LOCUS10384</name>
</gene>
<dbReference type="SUPFAM" id="SSF57184">
    <property type="entry name" value="Growth factor receptor domain"/>
    <property type="match status" value="1"/>
</dbReference>
<organism evidence="1 2">
    <name type="scientific">Coccomyxa viridis</name>
    <dbReference type="NCBI Taxonomy" id="1274662"/>
    <lineage>
        <taxon>Eukaryota</taxon>
        <taxon>Viridiplantae</taxon>
        <taxon>Chlorophyta</taxon>
        <taxon>core chlorophytes</taxon>
        <taxon>Trebouxiophyceae</taxon>
        <taxon>Trebouxiophyceae incertae sedis</taxon>
        <taxon>Coccomyxaceae</taxon>
        <taxon>Coccomyxa</taxon>
    </lineage>
</organism>
<proteinExistence type="predicted"/>
<evidence type="ECO:0000313" key="2">
    <source>
        <dbReference type="Proteomes" id="UP001497392"/>
    </source>
</evidence>
<accession>A0ABP1GFE3</accession>
<dbReference type="EMBL" id="CAXHTA020000018">
    <property type="protein sequence ID" value="CAL5228478.1"/>
    <property type="molecule type" value="Genomic_DNA"/>
</dbReference>
<dbReference type="NCBIfam" id="TIGR02450">
    <property type="entry name" value="TIGR02450 family Trp-rich protein"/>
    <property type="match status" value="1"/>
</dbReference>
<evidence type="ECO:0000313" key="1">
    <source>
        <dbReference type="EMBL" id="CAL5228478.1"/>
    </source>
</evidence>
<dbReference type="Pfam" id="PF09493">
    <property type="entry name" value="DUF2389"/>
    <property type="match status" value="1"/>
</dbReference>
<sequence>MRILHIIFQAPLQEPLSLILASVDGTVKASIQPLILSPTRLPHKDAQQHKPEQRRQEGCHRCRGTGRIKCQSCSDGRLRRGGYHERNTVNTSRLVGSKWTAMQRTLGWRHFHVTDKRKAAGETFICMVSTCNNDTKMWLNTSVLKSRSAWAPGWLQREEILNAQEPGPECKACNGHGSLPCMRCSSGGAIIHI</sequence>
<dbReference type="InterPro" id="IPR012663">
    <property type="entry name" value="CHP02450_Tryp"/>
</dbReference>
<dbReference type="Proteomes" id="UP001497392">
    <property type="component" value="Unassembled WGS sequence"/>
</dbReference>
<dbReference type="InterPro" id="IPR009030">
    <property type="entry name" value="Growth_fac_rcpt_cys_sf"/>
</dbReference>